<dbReference type="Pfam" id="PF00106">
    <property type="entry name" value="adh_short"/>
    <property type="match status" value="1"/>
</dbReference>
<proteinExistence type="inferred from homology"/>
<dbReference type="PROSITE" id="PS00061">
    <property type="entry name" value="ADH_SHORT"/>
    <property type="match status" value="1"/>
</dbReference>
<dbReference type="RefSeq" id="WP_011744062.1">
    <property type="nucleotide sequence ID" value="NC_008639.1"/>
</dbReference>
<evidence type="ECO:0000256" key="3">
    <source>
        <dbReference type="RuleBase" id="RU000363"/>
    </source>
</evidence>
<comment type="similarity">
    <text evidence="1 3">Belongs to the short-chain dehydrogenases/reductases (SDR) family.</text>
</comment>
<keyword evidence="5" id="KW-1185">Reference proteome</keyword>
<name>A1BCU5_CHLPD</name>
<dbReference type="HOGENOM" id="CLU_010194_2_10_10"/>
<dbReference type="KEGG" id="cph:Cpha266_0152"/>
<accession>A1BCU5</accession>
<dbReference type="PRINTS" id="PR00081">
    <property type="entry name" value="GDHRDH"/>
</dbReference>
<evidence type="ECO:0000256" key="2">
    <source>
        <dbReference type="ARBA" id="ARBA00023002"/>
    </source>
</evidence>
<dbReference type="OrthoDB" id="9775296at2"/>
<dbReference type="Proteomes" id="UP000008701">
    <property type="component" value="Chromosome"/>
</dbReference>
<dbReference type="SUPFAM" id="SSF51735">
    <property type="entry name" value="NAD(P)-binding Rossmann-fold domains"/>
    <property type="match status" value="1"/>
</dbReference>
<dbReference type="Gene3D" id="3.40.50.720">
    <property type="entry name" value="NAD(P)-binding Rossmann-like Domain"/>
    <property type="match status" value="1"/>
</dbReference>
<sequence>MELKGSIAVVTGSSTGIGYHTARLLLEKGAEVYGLSRRATAVRHDRFHWLQCDVTIAEEIDRAFDAVLERHGCVDILVNNAGFGLFGDLETLQPDEWHRLLATNLTAVFLCTRRVIPSMKERRRGMILNIGSVAGKRGFKGGAAYSATKFAINGLSESLMDDLREFGIRVSCVNPGSVETEFFDRAGMQPKKAMDPAHLAGFLVSIIELPDSMLPDQITVRPL</sequence>
<dbReference type="eggNOG" id="COG4221">
    <property type="taxonomic scope" value="Bacteria"/>
</dbReference>
<dbReference type="GO" id="GO:0016491">
    <property type="term" value="F:oxidoreductase activity"/>
    <property type="evidence" value="ECO:0007669"/>
    <property type="project" value="UniProtKB-KW"/>
</dbReference>
<reference evidence="4 5" key="1">
    <citation type="submission" date="2006-12" db="EMBL/GenBank/DDBJ databases">
        <title>Complete sequence of Chlorobium phaeobacteroides DSM 266.</title>
        <authorList>
            <consortium name="US DOE Joint Genome Institute"/>
            <person name="Copeland A."/>
            <person name="Lucas S."/>
            <person name="Lapidus A."/>
            <person name="Barry K."/>
            <person name="Detter J.C."/>
            <person name="Glavina del Rio T."/>
            <person name="Hammon N."/>
            <person name="Israni S."/>
            <person name="Pitluck S."/>
            <person name="Goltsman E."/>
            <person name="Schmutz J."/>
            <person name="Larimer F."/>
            <person name="Land M."/>
            <person name="Hauser L."/>
            <person name="Mikhailova N."/>
            <person name="Li T."/>
            <person name="Overmann J."/>
            <person name="Bryant D.A."/>
            <person name="Richardson P."/>
        </authorList>
    </citation>
    <scope>NUCLEOTIDE SEQUENCE [LARGE SCALE GENOMIC DNA]</scope>
    <source>
        <strain evidence="4 5">DSM 266</strain>
    </source>
</reference>
<gene>
    <name evidence="4" type="ordered locus">Cpha266_0152</name>
</gene>
<dbReference type="InterPro" id="IPR051911">
    <property type="entry name" value="SDR_oxidoreductase"/>
</dbReference>
<dbReference type="InterPro" id="IPR020904">
    <property type="entry name" value="Sc_DH/Rdtase_CS"/>
</dbReference>
<dbReference type="AlphaFoldDB" id="A1BCU5"/>
<dbReference type="STRING" id="290317.Cpha266_0152"/>
<evidence type="ECO:0000313" key="5">
    <source>
        <dbReference type="Proteomes" id="UP000008701"/>
    </source>
</evidence>
<evidence type="ECO:0000256" key="1">
    <source>
        <dbReference type="ARBA" id="ARBA00006484"/>
    </source>
</evidence>
<dbReference type="PRINTS" id="PR00080">
    <property type="entry name" value="SDRFAMILY"/>
</dbReference>
<organism evidence="4 5">
    <name type="scientific">Chlorobium phaeobacteroides (strain DSM 266 / SMG 266 / 2430)</name>
    <dbReference type="NCBI Taxonomy" id="290317"/>
    <lineage>
        <taxon>Bacteria</taxon>
        <taxon>Pseudomonadati</taxon>
        <taxon>Chlorobiota</taxon>
        <taxon>Chlorobiia</taxon>
        <taxon>Chlorobiales</taxon>
        <taxon>Chlorobiaceae</taxon>
        <taxon>Chlorobium/Pelodictyon group</taxon>
        <taxon>Chlorobium</taxon>
    </lineage>
</organism>
<dbReference type="EMBL" id="CP000492">
    <property type="protein sequence ID" value="ABL64222.1"/>
    <property type="molecule type" value="Genomic_DNA"/>
</dbReference>
<dbReference type="FunFam" id="3.40.50.720:FF:000084">
    <property type="entry name" value="Short-chain dehydrogenase reductase"/>
    <property type="match status" value="1"/>
</dbReference>
<protein>
    <submittedName>
        <fullName evidence="4">Short-chain dehydrogenase/reductase SDR</fullName>
    </submittedName>
</protein>
<evidence type="ECO:0000313" key="4">
    <source>
        <dbReference type="EMBL" id="ABL64222.1"/>
    </source>
</evidence>
<dbReference type="PANTHER" id="PTHR43976">
    <property type="entry name" value="SHORT CHAIN DEHYDROGENASE"/>
    <property type="match status" value="1"/>
</dbReference>
<dbReference type="InterPro" id="IPR036291">
    <property type="entry name" value="NAD(P)-bd_dom_sf"/>
</dbReference>
<dbReference type="InterPro" id="IPR002347">
    <property type="entry name" value="SDR_fam"/>
</dbReference>
<keyword evidence="2" id="KW-0560">Oxidoreductase</keyword>
<dbReference type="PANTHER" id="PTHR43976:SF16">
    <property type="entry name" value="SHORT-CHAIN DEHYDROGENASE_REDUCTASE FAMILY PROTEIN"/>
    <property type="match status" value="1"/>
</dbReference>